<dbReference type="AlphaFoldDB" id="A0A9Q1BMN6"/>
<reference evidence="2" key="1">
    <citation type="submission" date="2021-10" db="EMBL/GenBank/DDBJ databases">
        <title>Tropical sea cucumber genome reveals ecological adaptation and Cuvierian tubules defense mechanism.</title>
        <authorList>
            <person name="Chen T."/>
        </authorList>
    </citation>
    <scope>NUCLEOTIDE SEQUENCE</scope>
    <source>
        <strain evidence="2">Nanhai2018</strain>
        <tissue evidence="2">Muscle</tissue>
    </source>
</reference>
<gene>
    <name evidence="2" type="ORF">HOLleu_28623</name>
</gene>
<dbReference type="OrthoDB" id="10063225at2759"/>
<feature type="compositionally biased region" description="Polar residues" evidence="1">
    <location>
        <begin position="259"/>
        <end position="277"/>
    </location>
</feature>
<organism evidence="2 3">
    <name type="scientific">Holothuria leucospilota</name>
    <name type="common">Black long sea cucumber</name>
    <name type="synonym">Mertensiothuria leucospilota</name>
    <dbReference type="NCBI Taxonomy" id="206669"/>
    <lineage>
        <taxon>Eukaryota</taxon>
        <taxon>Metazoa</taxon>
        <taxon>Echinodermata</taxon>
        <taxon>Eleutherozoa</taxon>
        <taxon>Echinozoa</taxon>
        <taxon>Holothuroidea</taxon>
        <taxon>Aspidochirotacea</taxon>
        <taxon>Aspidochirotida</taxon>
        <taxon>Holothuriidae</taxon>
        <taxon>Holothuria</taxon>
    </lineage>
</organism>
<comment type="caution">
    <text evidence="2">The sequence shown here is derived from an EMBL/GenBank/DDBJ whole genome shotgun (WGS) entry which is preliminary data.</text>
</comment>
<feature type="region of interest" description="Disordered" evidence="1">
    <location>
        <begin position="259"/>
        <end position="287"/>
    </location>
</feature>
<name>A0A9Q1BMN6_HOLLE</name>
<proteinExistence type="predicted"/>
<sequence length="696" mass="78086">MTLRELEETVDDQDEVMKRSSSSTGNASFKVQGGNLHSTQSMTGRQSLLTLDHVQYTSASDALNVYINSFEESHPLETSSYIYRRTPEDLLLPQSVLSKTVKRSLETGKNDTKEEFHLHNVKGIIDESYDEILRADLEKERADSVLPSSELLTRIPSSEVSSLPDPDQAIKMTPLLKSTPIQNYSYVQSSKASRTASLKKTDEEARKYKKFNKFGSIPRSSQKRQETRSAMKYLSKNDNKIPASVSKYSQVDNFPVSLDSKQSQMKGVQSPALNDSHLSGGRPPPSWVDELDNSQVASVSERIHGSAAKKGASSNQKKFGYGEEHLLKGGTEVGSVSSYGIDEIAVLKEAEGIIEQRRHERRRKEAEAHWMKKRWQIDRRNESMFEKPMKMRTKPQRTESVTTDDLVTASPYGLDKRKYGSFDKVPLFVSGKLRNVTHLHPHQSSALAFRTRNHFLSRSDGSMPERTRSYRESKLSASNLLKPPVRPHLLTPDMLRKVGESPKPHLPSHGTKLRASVNRVPRTVPSSCTDSLLLASPFGEAKSETSAHARKMESPHVFRKKFKTLDERYSESCVSQPSTFTDTGGGATLGTVGDTSRVDAVISRAQRLMGESPGDEYPLHYKRSPLDSTYPGSIIDRYLGDCIQVSQQNSDQQRPLESLKQILFTLQDLEEIQGTQTHHSDKLQSKEVSFNFKMAS</sequence>
<keyword evidence="3" id="KW-1185">Reference proteome</keyword>
<evidence type="ECO:0000256" key="1">
    <source>
        <dbReference type="SAM" id="MobiDB-lite"/>
    </source>
</evidence>
<feature type="region of interest" description="Disordered" evidence="1">
    <location>
        <begin position="1"/>
        <end position="37"/>
    </location>
</feature>
<accession>A0A9Q1BMN6</accession>
<protein>
    <submittedName>
        <fullName evidence="2">Uncharacterized protein</fullName>
    </submittedName>
</protein>
<dbReference type="EMBL" id="JAIZAY010000014">
    <property type="protein sequence ID" value="KAJ8029270.1"/>
    <property type="molecule type" value="Genomic_DNA"/>
</dbReference>
<dbReference type="Proteomes" id="UP001152320">
    <property type="component" value="Chromosome 14"/>
</dbReference>
<evidence type="ECO:0000313" key="2">
    <source>
        <dbReference type="EMBL" id="KAJ8029270.1"/>
    </source>
</evidence>
<feature type="compositionally biased region" description="Polar residues" evidence="1">
    <location>
        <begin position="19"/>
        <end position="37"/>
    </location>
</feature>
<evidence type="ECO:0000313" key="3">
    <source>
        <dbReference type="Proteomes" id="UP001152320"/>
    </source>
</evidence>